<evidence type="ECO:0000256" key="4">
    <source>
        <dbReference type="ARBA" id="ARBA00023136"/>
    </source>
</evidence>
<dbReference type="GO" id="GO:0016020">
    <property type="term" value="C:membrane"/>
    <property type="evidence" value="ECO:0007669"/>
    <property type="project" value="UniProtKB-SubCell"/>
</dbReference>
<keyword evidence="2 6" id="KW-0812">Transmembrane</keyword>
<evidence type="ECO:0000256" key="3">
    <source>
        <dbReference type="ARBA" id="ARBA00022989"/>
    </source>
</evidence>
<feature type="compositionally biased region" description="Acidic residues" evidence="5">
    <location>
        <begin position="69"/>
        <end position="82"/>
    </location>
</feature>
<feature type="domain" description="TonB C-terminal" evidence="7">
    <location>
        <begin position="160"/>
        <end position="225"/>
    </location>
</feature>
<accession>A0AAW6U6E2</accession>
<name>A0AAW6U6E2_9BACT</name>
<evidence type="ECO:0000256" key="6">
    <source>
        <dbReference type="SAM" id="Phobius"/>
    </source>
</evidence>
<feature type="region of interest" description="Disordered" evidence="5">
    <location>
        <begin position="58"/>
        <end position="88"/>
    </location>
</feature>
<evidence type="ECO:0000256" key="5">
    <source>
        <dbReference type="SAM" id="MobiDB-lite"/>
    </source>
</evidence>
<dbReference type="GO" id="GO:0055085">
    <property type="term" value="P:transmembrane transport"/>
    <property type="evidence" value="ECO:0007669"/>
    <property type="project" value="InterPro"/>
</dbReference>
<dbReference type="Proteomes" id="UP001431776">
    <property type="component" value="Unassembled WGS sequence"/>
</dbReference>
<dbReference type="AlphaFoldDB" id="A0AAW6U6E2"/>
<sequence>MAIVRTDQRFSIVREAGHRLLVLLGAVVLTFAFFIVLPLMQTISRPPADDLSLQTVDLANAEPPPPPPPEDEEPEPEPEPEETPPQLVEEAPPLDLSQLELALNPGFGDNWTGTGDFAVMLNTVGPKSGDDLDAVFSMADLDQKPRVIYQPGPTVTRQLRRKTPAKVNVIFIVDENGRVVEPKVRSSTDPLFEAPALGAVARWKFEPGKRGGKPVRFRMMAPITFPEG</sequence>
<proteinExistence type="predicted"/>
<evidence type="ECO:0000256" key="1">
    <source>
        <dbReference type="ARBA" id="ARBA00004167"/>
    </source>
</evidence>
<keyword evidence="3 6" id="KW-1133">Transmembrane helix</keyword>
<keyword evidence="9" id="KW-1185">Reference proteome</keyword>
<reference evidence="8" key="1">
    <citation type="submission" date="2023-05" db="EMBL/GenBank/DDBJ databases">
        <title>Anaerotaeda fermentans gen. nov., sp. nov., a novel anaerobic planctomycete of the new family within the order Sedimentisphaerales isolated from Taman Peninsula, Russia.</title>
        <authorList>
            <person name="Khomyakova M.A."/>
            <person name="Merkel A.Y."/>
            <person name="Slobodkin A.I."/>
        </authorList>
    </citation>
    <scope>NUCLEOTIDE SEQUENCE</scope>
    <source>
        <strain evidence="8">M17dextr</strain>
    </source>
</reference>
<evidence type="ECO:0000313" key="9">
    <source>
        <dbReference type="Proteomes" id="UP001431776"/>
    </source>
</evidence>
<dbReference type="Pfam" id="PF03544">
    <property type="entry name" value="TonB_C"/>
    <property type="match status" value="1"/>
</dbReference>
<organism evidence="8 9">
    <name type="scientific">Anaerobaca lacustris</name>
    <dbReference type="NCBI Taxonomy" id="3044600"/>
    <lineage>
        <taxon>Bacteria</taxon>
        <taxon>Pseudomonadati</taxon>
        <taxon>Planctomycetota</taxon>
        <taxon>Phycisphaerae</taxon>
        <taxon>Sedimentisphaerales</taxon>
        <taxon>Anaerobacaceae</taxon>
        <taxon>Anaerobaca</taxon>
    </lineage>
</organism>
<comment type="subcellular location">
    <subcellularLocation>
        <location evidence="1">Membrane</location>
        <topology evidence="1">Single-pass membrane protein</topology>
    </subcellularLocation>
</comment>
<dbReference type="InterPro" id="IPR006260">
    <property type="entry name" value="TonB/TolA_C"/>
</dbReference>
<dbReference type="Gene3D" id="3.30.1150.10">
    <property type="match status" value="1"/>
</dbReference>
<gene>
    <name evidence="8" type="ORF">QJ522_18840</name>
</gene>
<dbReference type="SUPFAM" id="SSF74653">
    <property type="entry name" value="TolA/TonB C-terminal domain"/>
    <property type="match status" value="1"/>
</dbReference>
<dbReference type="InterPro" id="IPR037682">
    <property type="entry name" value="TonB_C"/>
</dbReference>
<dbReference type="RefSeq" id="WP_349246535.1">
    <property type="nucleotide sequence ID" value="NZ_JASCXX010000028.1"/>
</dbReference>
<dbReference type="EMBL" id="JASCXX010000028">
    <property type="protein sequence ID" value="MDI6451126.1"/>
    <property type="molecule type" value="Genomic_DNA"/>
</dbReference>
<comment type="caution">
    <text evidence="8">The sequence shown here is derived from an EMBL/GenBank/DDBJ whole genome shotgun (WGS) entry which is preliminary data.</text>
</comment>
<evidence type="ECO:0000259" key="7">
    <source>
        <dbReference type="Pfam" id="PF03544"/>
    </source>
</evidence>
<feature type="transmembrane region" description="Helical" evidence="6">
    <location>
        <begin position="20"/>
        <end position="40"/>
    </location>
</feature>
<evidence type="ECO:0000256" key="2">
    <source>
        <dbReference type="ARBA" id="ARBA00022692"/>
    </source>
</evidence>
<evidence type="ECO:0000313" key="8">
    <source>
        <dbReference type="EMBL" id="MDI6451126.1"/>
    </source>
</evidence>
<dbReference type="NCBIfam" id="TIGR01352">
    <property type="entry name" value="tonB_Cterm"/>
    <property type="match status" value="1"/>
</dbReference>
<protein>
    <submittedName>
        <fullName evidence="8">Energy transducer TonB</fullName>
    </submittedName>
</protein>
<keyword evidence="4 6" id="KW-0472">Membrane</keyword>